<dbReference type="EMBL" id="ML737137">
    <property type="protein sequence ID" value="KAE8342054.1"/>
    <property type="molecule type" value="Genomic_DNA"/>
</dbReference>
<protein>
    <submittedName>
        <fullName evidence="1">Uncharacterized protein</fullName>
    </submittedName>
</protein>
<proteinExistence type="predicted"/>
<accession>A0A5N6Y9C7</accession>
<sequence>MRCLSARTWRLPLLRFMSDGLWISFSILTSIPRPEIRTRWCIAIRPWGKDESDTERNPKFSWWTSCGCGSWARI</sequence>
<gene>
    <name evidence="1" type="ORF">BDV24DRAFT_131260</name>
</gene>
<name>A0A5N6Y9C7_9EURO</name>
<dbReference type="Proteomes" id="UP000325558">
    <property type="component" value="Unassembled WGS sequence"/>
</dbReference>
<organism evidence="1">
    <name type="scientific">Aspergillus arachidicola</name>
    <dbReference type="NCBI Taxonomy" id="656916"/>
    <lineage>
        <taxon>Eukaryota</taxon>
        <taxon>Fungi</taxon>
        <taxon>Dikarya</taxon>
        <taxon>Ascomycota</taxon>
        <taxon>Pezizomycotina</taxon>
        <taxon>Eurotiomycetes</taxon>
        <taxon>Eurotiomycetidae</taxon>
        <taxon>Eurotiales</taxon>
        <taxon>Aspergillaceae</taxon>
        <taxon>Aspergillus</taxon>
        <taxon>Aspergillus subgen. Circumdati</taxon>
    </lineage>
</organism>
<evidence type="ECO:0000313" key="1">
    <source>
        <dbReference type="EMBL" id="KAE8342054.1"/>
    </source>
</evidence>
<dbReference type="AlphaFoldDB" id="A0A5N6Y9C7"/>
<reference evidence="1" key="1">
    <citation type="submission" date="2019-04" db="EMBL/GenBank/DDBJ databases">
        <title>Friends and foes A comparative genomics study of 23 Aspergillus species from section Flavi.</title>
        <authorList>
            <consortium name="DOE Joint Genome Institute"/>
            <person name="Kjaerbolling I."/>
            <person name="Vesth T."/>
            <person name="Frisvad J.C."/>
            <person name="Nybo J.L."/>
            <person name="Theobald S."/>
            <person name="Kildgaard S."/>
            <person name="Isbrandt T."/>
            <person name="Kuo A."/>
            <person name="Sato A."/>
            <person name="Lyhne E.K."/>
            <person name="Kogle M.E."/>
            <person name="Wiebenga A."/>
            <person name="Kun R.S."/>
            <person name="Lubbers R.J."/>
            <person name="Makela M.R."/>
            <person name="Barry K."/>
            <person name="Chovatia M."/>
            <person name="Clum A."/>
            <person name="Daum C."/>
            <person name="Haridas S."/>
            <person name="He G."/>
            <person name="LaButti K."/>
            <person name="Lipzen A."/>
            <person name="Mondo S."/>
            <person name="Riley R."/>
            <person name="Salamov A."/>
            <person name="Simmons B.A."/>
            <person name="Magnuson J.K."/>
            <person name="Henrissat B."/>
            <person name="Mortensen U.H."/>
            <person name="Larsen T.O."/>
            <person name="Devries R.P."/>
            <person name="Grigoriev I.V."/>
            <person name="Machida M."/>
            <person name="Baker S.E."/>
            <person name="Andersen M.R."/>
        </authorList>
    </citation>
    <scope>NUCLEOTIDE SEQUENCE</scope>
    <source>
        <strain evidence="1">CBS 117612</strain>
    </source>
</reference>